<keyword evidence="2 4" id="KW-0238">DNA-binding</keyword>
<dbReference type="Pfam" id="PF00440">
    <property type="entry name" value="TetR_N"/>
    <property type="match status" value="1"/>
</dbReference>
<dbReference type="InterPro" id="IPR009057">
    <property type="entry name" value="Homeodomain-like_sf"/>
</dbReference>
<dbReference type="PROSITE" id="PS50977">
    <property type="entry name" value="HTH_TETR_2"/>
    <property type="match status" value="1"/>
</dbReference>
<dbReference type="SUPFAM" id="SSF48498">
    <property type="entry name" value="Tetracyclin repressor-like, C-terminal domain"/>
    <property type="match status" value="1"/>
</dbReference>
<dbReference type="PANTHER" id="PTHR30055:SF234">
    <property type="entry name" value="HTH-TYPE TRANSCRIPTIONAL REGULATOR BETI"/>
    <property type="match status" value="1"/>
</dbReference>
<dbReference type="InterPro" id="IPR025996">
    <property type="entry name" value="MT1864/Rv1816-like_C"/>
</dbReference>
<keyword evidence="3" id="KW-0804">Transcription</keyword>
<comment type="caution">
    <text evidence="6">The sequence shown here is derived from an EMBL/GenBank/DDBJ whole genome shotgun (WGS) entry which is preliminary data.</text>
</comment>
<dbReference type="Pfam" id="PF13305">
    <property type="entry name" value="TetR_C_33"/>
    <property type="match status" value="1"/>
</dbReference>
<gene>
    <name evidence="6" type="ORF">GCM10023209_34900</name>
</gene>
<dbReference type="Gene3D" id="1.10.357.10">
    <property type="entry name" value="Tetracycline Repressor, domain 2"/>
    <property type="match status" value="1"/>
</dbReference>
<dbReference type="EMBL" id="BAABHW010000007">
    <property type="protein sequence ID" value="GAA5080848.1"/>
    <property type="molecule type" value="Genomic_DNA"/>
</dbReference>
<protein>
    <submittedName>
        <fullName evidence="6">TetR/AcrR family transcriptional regulator</fullName>
    </submittedName>
</protein>
<dbReference type="PANTHER" id="PTHR30055">
    <property type="entry name" value="HTH-TYPE TRANSCRIPTIONAL REGULATOR RUTR"/>
    <property type="match status" value="1"/>
</dbReference>
<keyword evidence="7" id="KW-1185">Reference proteome</keyword>
<evidence type="ECO:0000313" key="6">
    <source>
        <dbReference type="EMBL" id="GAA5080848.1"/>
    </source>
</evidence>
<evidence type="ECO:0000256" key="4">
    <source>
        <dbReference type="PROSITE-ProRule" id="PRU00335"/>
    </source>
</evidence>
<feature type="DNA-binding region" description="H-T-H motif" evidence="4">
    <location>
        <begin position="33"/>
        <end position="52"/>
    </location>
</feature>
<feature type="domain" description="HTH tetR-type" evidence="5">
    <location>
        <begin position="10"/>
        <end position="70"/>
    </location>
</feature>
<keyword evidence="1" id="KW-0805">Transcription regulation</keyword>
<evidence type="ECO:0000313" key="7">
    <source>
        <dbReference type="Proteomes" id="UP001499910"/>
    </source>
</evidence>
<name>A0ABP9LQA6_9RHOB</name>
<evidence type="ECO:0000256" key="2">
    <source>
        <dbReference type="ARBA" id="ARBA00023125"/>
    </source>
</evidence>
<dbReference type="RefSeq" id="WP_259554195.1">
    <property type="nucleotide sequence ID" value="NZ_BAABHW010000007.1"/>
</dbReference>
<evidence type="ECO:0000259" key="5">
    <source>
        <dbReference type="PROSITE" id="PS50977"/>
    </source>
</evidence>
<accession>A0ABP9LQA6</accession>
<dbReference type="SUPFAM" id="SSF46689">
    <property type="entry name" value="Homeodomain-like"/>
    <property type="match status" value="1"/>
</dbReference>
<proteinExistence type="predicted"/>
<dbReference type="InterPro" id="IPR001647">
    <property type="entry name" value="HTH_TetR"/>
</dbReference>
<dbReference type="InterPro" id="IPR050109">
    <property type="entry name" value="HTH-type_TetR-like_transc_reg"/>
</dbReference>
<dbReference type="PRINTS" id="PR00455">
    <property type="entry name" value="HTHTETR"/>
</dbReference>
<reference evidence="7" key="1">
    <citation type="journal article" date="2019" name="Int. J. Syst. Evol. Microbiol.">
        <title>The Global Catalogue of Microorganisms (GCM) 10K type strain sequencing project: providing services to taxonomists for standard genome sequencing and annotation.</title>
        <authorList>
            <consortium name="The Broad Institute Genomics Platform"/>
            <consortium name="The Broad Institute Genome Sequencing Center for Infectious Disease"/>
            <person name="Wu L."/>
            <person name="Ma J."/>
        </authorList>
    </citation>
    <scope>NUCLEOTIDE SEQUENCE [LARGE SCALE GENOMIC DNA]</scope>
    <source>
        <strain evidence="7">JCM 18015</strain>
    </source>
</reference>
<sequence length="217" mass="23682">MARPRKQDARDLRLLAIDAAISLLTERQSPDLSMAEVARMIGCSAPALYAHFADKDDLLDTVRQAVLERQTAEKKRRYESPTKSALENLADGGHAYLDNAARAPAIYRLIYCRTPKPEKATEAASRPALTALARGVAACQAEGYATKHAPEEMARLLWSMVHGAALLALDSAEGQKADAWRDAHRCVDLAMALIRSEDTGSLGRSISEINKTEGPER</sequence>
<dbReference type="InterPro" id="IPR036271">
    <property type="entry name" value="Tet_transcr_reg_TetR-rel_C_sf"/>
</dbReference>
<dbReference type="Proteomes" id="UP001499910">
    <property type="component" value="Unassembled WGS sequence"/>
</dbReference>
<evidence type="ECO:0000256" key="1">
    <source>
        <dbReference type="ARBA" id="ARBA00023015"/>
    </source>
</evidence>
<organism evidence="6 7">
    <name type="scientific">[Roseibacterium] beibuensis</name>
    <dbReference type="NCBI Taxonomy" id="1193142"/>
    <lineage>
        <taxon>Bacteria</taxon>
        <taxon>Pseudomonadati</taxon>
        <taxon>Pseudomonadota</taxon>
        <taxon>Alphaproteobacteria</taxon>
        <taxon>Rhodobacterales</taxon>
        <taxon>Roseobacteraceae</taxon>
        <taxon>Roseicyclus</taxon>
    </lineage>
</organism>
<evidence type="ECO:0000256" key="3">
    <source>
        <dbReference type="ARBA" id="ARBA00023163"/>
    </source>
</evidence>